<dbReference type="FunFam" id="3.30.70.270:FF:000001">
    <property type="entry name" value="Diguanylate cyclase domain protein"/>
    <property type="match status" value="1"/>
</dbReference>
<dbReference type="Pfam" id="PF00989">
    <property type="entry name" value="PAS"/>
    <property type="match status" value="2"/>
</dbReference>
<dbReference type="SMART" id="SM00052">
    <property type="entry name" value="EAL"/>
    <property type="match status" value="1"/>
</dbReference>
<evidence type="ECO:0000259" key="10">
    <source>
        <dbReference type="PROSITE" id="PS50883"/>
    </source>
</evidence>
<dbReference type="RefSeq" id="WP_062626068.1">
    <property type="nucleotide sequence ID" value="NZ_AP018738.1"/>
</dbReference>
<dbReference type="InterPro" id="IPR000160">
    <property type="entry name" value="GGDEF_dom"/>
</dbReference>
<dbReference type="InterPro" id="IPR001610">
    <property type="entry name" value="PAC"/>
</dbReference>
<feature type="transmembrane region" description="Helical" evidence="7">
    <location>
        <begin position="150"/>
        <end position="175"/>
    </location>
</feature>
<feature type="domain" description="PAC" evidence="9">
    <location>
        <begin position="369"/>
        <end position="420"/>
    </location>
</feature>
<evidence type="ECO:0000256" key="2">
    <source>
        <dbReference type="ARBA" id="ARBA00022475"/>
    </source>
</evidence>
<evidence type="ECO:0000256" key="3">
    <source>
        <dbReference type="ARBA" id="ARBA00022692"/>
    </source>
</evidence>
<dbReference type="STRING" id="1188319.OYT1_00861"/>
<dbReference type="Pfam" id="PF05231">
    <property type="entry name" value="MASE1"/>
    <property type="match status" value="1"/>
</dbReference>
<keyword evidence="4 7" id="KW-1133">Transmembrane helix</keyword>
<dbReference type="PROSITE" id="PS50883">
    <property type="entry name" value="EAL"/>
    <property type="match status" value="1"/>
</dbReference>
<dbReference type="SMART" id="SM00091">
    <property type="entry name" value="PAS"/>
    <property type="match status" value="5"/>
</dbReference>
<comment type="subcellular location">
    <subcellularLocation>
        <location evidence="1">Cell membrane</location>
        <topology evidence="1">Multi-pass membrane protein</topology>
    </subcellularLocation>
</comment>
<dbReference type="PANTHER" id="PTHR44757">
    <property type="entry name" value="DIGUANYLATE CYCLASE DGCP"/>
    <property type="match status" value="1"/>
</dbReference>
<feature type="domain" description="GGDEF" evidence="11">
    <location>
        <begin position="953"/>
        <end position="1091"/>
    </location>
</feature>
<feature type="transmembrane region" description="Helical" evidence="7">
    <location>
        <begin position="187"/>
        <end position="205"/>
    </location>
</feature>
<accession>A0A2Z6GCZ0</accession>
<dbReference type="GO" id="GO:0071111">
    <property type="term" value="F:cyclic-guanylate-specific phosphodiesterase activity"/>
    <property type="evidence" value="ECO:0007669"/>
    <property type="project" value="UniProtKB-EC"/>
</dbReference>
<dbReference type="InterPro" id="IPR001633">
    <property type="entry name" value="EAL_dom"/>
</dbReference>
<dbReference type="InterPro" id="IPR000014">
    <property type="entry name" value="PAS"/>
</dbReference>
<dbReference type="EMBL" id="AP018738">
    <property type="protein sequence ID" value="BBE51396.1"/>
    <property type="molecule type" value="Genomic_DNA"/>
</dbReference>
<evidence type="ECO:0000259" key="9">
    <source>
        <dbReference type="PROSITE" id="PS50113"/>
    </source>
</evidence>
<dbReference type="InterPro" id="IPR035919">
    <property type="entry name" value="EAL_sf"/>
</dbReference>
<feature type="domain" description="PAS" evidence="8">
    <location>
        <begin position="546"/>
        <end position="588"/>
    </location>
</feature>
<dbReference type="FunFam" id="3.20.20.450:FF:000001">
    <property type="entry name" value="Cyclic di-GMP phosphodiesterase yahA"/>
    <property type="match status" value="1"/>
</dbReference>
<feature type="transmembrane region" description="Helical" evidence="7">
    <location>
        <begin position="117"/>
        <end position="138"/>
    </location>
</feature>
<dbReference type="PROSITE" id="PS50112">
    <property type="entry name" value="PAS"/>
    <property type="match status" value="5"/>
</dbReference>
<dbReference type="InterPro" id="IPR035965">
    <property type="entry name" value="PAS-like_dom_sf"/>
</dbReference>
<feature type="transmembrane region" description="Helical" evidence="7">
    <location>
        <begin position="44"/>
        <end position="63"/>
    </location>
</feature>
<proteinExistence type="predicted"/>
<dbReference type="InterPro" id="IPR000700">
    <property type="entry name" value="PAS-assoc_C"/>
</dbReference>
<dbReference type="SUPFAM" id="SSF141868">
    <property type="entry name" value="EAL domain-like"/>
    <property type="match status" value="1"/>
</dbReference>
<dbReference type="Gene3D" id="3.30.450.20">
    <property type="entry name" value="PAS domain"/>
    <property type="match status" value="5"/>
</dbReference>
<dbReference type="InterPro" id="IPR013767">
    <property type="entry name" value="PAS_fold"/>
</dbReference>
<feature type="domain" description="EAL" evidence="10">
    <location>
        <begin position="1100"/>
        <end position="1354"/>
    </location>
</feature>
<reference evidence="12 13" key="1">
    <citation type="submission" date="2018-06" db="EMBL/GenBank/DDBJ databases">
        <title>OYT1 Genome Sequencing.</title>
        <authorList>
            <person name="Kato S."/>
            <person name="Itoh T."/>
            <person name="Ohkuma M."/>
        </authorList>
    </citation>
    <scope>NUCLEOTIDE SEQUENCE [LARGE SCALE GENOMIC DNA]</scope>
    <source>
        <strain evidence="12 13">OYT1</strain>
    </source>
</reference>
<evidence type="ECO:0000256" key="7">
    <source>
        <dbReference type="SAM" id="Phobius"/>
    </source>
</evidence>
<keyword evidence="2" id="KW-1003">Cell membrane</keyword>
<protein>
    <submittedName>
        <fullName evidence="12">Putative signaling protein</fullName>
    </submittedName>
</protein>
<dbReference type="PROSITE" id="PS50887">
    <property type="entry name" value="GGDEF"/>
    <property type="match status" value="1"/>
</dbReference>
<comment type="catalytic activity">
    <reaction evidence="6">
        <text>3',3'-c-di-GMP + H2O = 5'-phosphoguanylyl(3'-&gt;5')guanosine + H(+)</text>
        <dbReference type="Rhea" id="RHEA:24902"/>
        <dbReference type="ChEBI" id="CHEBI:15377"/>
        <dbReference type="ChEBI" id="CHEBI:15378"/>
        <dbReference type="ChEBI" id="CHEBI:58754"/>
        <dbReference type="ChEBI" id="CHEBI:58805"/>
        <dbReference type="EC" id="3.1.4.52"/>
    </reaction>
    <physiologicalReaction direction="left-to-right" evidence="6">
        <dbReference type="Rhea" id="RHEA:24903"/>
    </physiologicalReaction>
</comment>
<dbReference type="SUPFAM" id="SSF55785">
    <property type="entry name" value="PYP-like sensor domain (PAS domain)"/>
    <property type="match status" value="5"/>
</dbReference>
<dbReference type="GO" id="GO:0006355">
    <property type="term" value="P:regulation of DNA-templated transcription"/>
    <property type="evidence" value="ECO:0007669"/>
    <property type="project" value="InterPro"/>
</dbReference>
<feature type="transmembrane region" description="Helical" evidence="7">
    <location>
        <begin position="225"/>
        <end position="251"/>
    </location>
</feature>
<evidence type="ECO:0000256" key="1">
    <source>
        <dbReference type="ARBA" id="ARBA00004651"/>
    </source>
</evidence>
<dbReference type="Pfam" id="PF00563">
    <property type="entry name" value="EAL"/>
    <property type="match status" value="1"/>
</dbReference>
<dbReference type="CDD" id="cd01948">
    <property type="entry name" value="EAL"/>
    <property type="match status" value="1"/>
</dbReference>
<name>A0A2Z6GCZ0_9PROT</name>
<keyword evidence="3 7" id="KW-0812">Transmembrane</keyword>
<dbReference type="GO" id="GO:0071732">
    <property type="term" value="P:cellular response to nitric oxide"/>
    <property type="evidence" value="ECO:0007669"/>
    <property type="project" value="UniProtKB-ARBA"/>
</dbReference>
<dbReference type="GO" id="GO:0005886">
    <property type="term" value="C:plasma membrane"/>
    <property type="evidence" value="ECO:0007669"/>
    <property type="project" value="UniProtKB-SubCell"/>
</dbReference>
<evidence type="ECO:0000256" key="4">
    <source>
        <dbReference type="ARBA" id="ARBA00022989"/>
    </source>
</evidence>
<dbReference type="PANTHER" id="PTHR44757:SF2">
    <property type="entry name" value="BIOFILM ARCHITECTURE MAINTENANCE PROTEIN MBAA"/>
    <property type="match status" value="1"/>
</dbReference>
<feature type="domain" description="PAS" evidence="8">
    <location>
        <begin position="421"/>
        <end position="491"/>
    </location>
</feature>
<dbReference type="SUPFAM" id="SSF55073">
    <property type="entry name" value="Nucleotide cyclase"/>
    <property type="match status" value="1"/>
</dbReference>
<feature type="domain" description="PAS" evidence="8">
    <location>
        <begin position="290"/>
        <end position="335"/>
    </location>
</feature>
<evidence type="ECO:0000313" key="13">
    <source>
        <dbReference type="Proteomes" id="UP000033070"/>
    </source>
</evidence>
<dbReference type="PROSITE" id="PS50113">
    <property type="entry name" value="PAC"/>
    <property type="match status" value="2"/>
</dbReference>
<feature type="domain" description="PAS" evidence="8">
    <location>
        <begin position="671"/>
        <end position="716"/>
    </location>
</feature>
<dbReference type="CDD" id="cd00130">
    <property type="entry name" value="PAS"/>
    <property type="match status" value="5"/>
</dbReference>
<dbReference type="InterPro" id="IPR029787">
    <property type="entry name" value="Nucleotide_cyclase"/>
</dbReference>
<dbReference type="NCBIfam" id="TIGR00229">
    <property type="entry name" value="sensory_box"/>
    <property type="match status" value="5"/>
</dbReference>
<dbReference type="KEGG" id="fam:OYT1_ch1869"/>
<dbReference type="Gene3D" id="3.30.70.270">
    <property type="match status" value="1"/>
</dbReference>
<feature type="domain" description="PAS" evidence="8">
    <location>
        <begin position="803"/>
        <end position="842"/>
    </location>
</feature>
<feature type="transmembrane region" description="Helical" evidence="7">
    <location>
        <begin position="263"/>
        <end position="285"/>
    </location>
</feature>
<dbReference type="NCBIfam" id="TIGR00254">
    <property type="entry name" value="GGDEF"/>
    <property type="match status" value="1"/>
</dbReference>
<dbReference type="SMART" id="SM00086">
    <property type="entry name" value="PAC"/>
    <property type="match status" value="5"/>
</dbReference>
<evidence type="ECO:0000259" key="8">
    <source>
        <dbReference type="PROSITE" id="PS50112"/>
    </source>
</evidence>
<feature type="domain" description="PAC" evidence="9">
    <location>
        <begin position="619"/>
        <end position="670"/>
    </location>
</feature>
<keyword evidence="13" id="KW-1185">Reference proteome</keyword>
<dbReference type="CDD" id="cd01949">
    <property type="entry name" value="GGDEF"/>
    <property type="match status" value="1"/>
</dbReference>
<dbReference type="InterPro" id="IPR052155">
    <property type="entry name" value="Biofilm_reg_signaling"/>
</dbReference>
<dbReference type="SMART" id="SM00267">
    <property type="entry name" value="GGDEF"/>
    <property type="match status" value="1"/>
</dbReference>
<keyword evidence="5 7" id="KW-0472">Membrane</keyword>
<feature type="transmembrane region" description="Helical" evidence="7">
    <location>
        <begin position="12"/>
        <end position="32"/>
    </location>
</feature>
<dbReference type="Gene3D" id="3.20.20.450">
    <property type="entry name" value="EAL domain"/>
    <property type="match status" value="1"/>
</dbReference>
<gene>
    <name evidence="12" type="ORF">OYT1_ch1869</name>
</gene>
<sequence>MLPTLTLLSQPTYLGKLLLVALAYFVSGKLGLSIPYVGSNITLFWLPTGIAVAALFRLGTNLWPAVFVSAFAVNLSIGTPWPLALGIAVTNTLAPTATTWWLQYYGLHPALERRRDIVLLTIAAAVGMLISAVGGSLTLNLAGMISNESFFAAVLAWWSGDWVGVLLGGTLLLSINRESLQQIQRHALEFLVWLVVTAFVGWAVFFDNTGSDVRPLAFFTLPIVIWAAIRFGATGGAISTVVISLIAAWSTSHGKGQFYPNSLFLLWAYMGILAFSALMITALLAERKRAEDRATLILQSVNQGVWGLDADGNVMFVNAAAERMFGYAQDELIGKPMHVTVHHSYRDGEHYPLAACPMHATLADGKPRMRKDEVMWRKDGSSFPVEYSSYPICSQGSLLGVVVVCQDNTEKKATEDALLSSEQRFKTIVQSNPIPILITRMADGCIIEANAAFLKMFGYTRDKLIGHTSLELNLWCNLEERARLLEELQRVGALTNAVLEYRKQSGATGMVSLSAQRITLDGEPCILGVGEDITTRKLAEDRLRETNEKLRGLFDLSPVGIALTDMEGQYIEFNEAFRNICGYPEDELRQLDYWKLTPKEYADQEALQLDSLERCGRYGPYEKEYVRKDGSHIPLQLNGMLIEGHEGQRYIWSIVEDISERKRTELQMQENQARLTGLIESAMDAIISMGEDHKVTIFNQGAERIFGYRARDILGQPIEQLFPVRYRPMHKQHVERFDSSGKATRNLDMSSMSSGLRANGEEFPFEASISKIEVAGKKYYTAILRDVTHRKQSEDALMLASSVYQASHEGIVVTDENNHIIEVNPAFTRITGYTLGEVHGRNPSMLKSGEHDKKFYAEMWDALRQKGHWQGEVWDRRKDGTLQAKWLNISVLHHEDGSIYRHVGQFSDITEKKRKDELIWTQANYDALTNLPNRRLLIDRIHQAASSSSRSGKHGALLALDLDQFKQLNDTLGHSMGDRLLLEVARRLQASVREEDMVARLGGDEFLVVLTELSSDRSEAAIQAEQVAEKIRAELCSPYHFGDFEYHSSSSIGIILFLGHSDSHEELLAHVDSAMYQAKSNGRNTTCFFDSSMQDALEKRSQLDNALRAALVRDELILYYQLQVDHSGQPIGAEALLRWAHPKLGMVSPAQFIPVAEETGMILPIGRWVIETACAQLARWQLDPRLSHLSIAVNVSARQFRELGFVSQVREAIATSGIDPAVLKLELTESLVLHNVEHSIEKMHELRSLGIRFSMDDFGTGYSSLSYLSRLPIDQLKIDQSFVRNITTDQHDAAIVQTIISMAQGLGLEVIAEGVETEAQREFLELRGCDNYQGYLYARPMPIHDVEALLESQVIALVHPQRLAQPSNQRSQLCHL</sequence>
<dbReference type="Proteomes" id="UP000033070">
    <property type="component" value="Chromosome"/>
</dbReference>
<dbReference type="InterPro" id="IPR007895">
    <property type="entry name" value="MASE1"/>
</dbReference>
<evidence type="ECO:0000259" key="11">
    <source>
        <dbReference type="PROSITE" id="PS50887"/>
    </source>
</evidence>
<evidence type="ECO:0000256" key="6">
    <source>
        <dbReference type="ARBA" id="ARBA00051114"/>
    </source>
</evidence>
<evidence type="ECO:0000256" key="5">
    <source>
        <dbReference type="ARBA" id="ARBA00023136"/>
    </source>
</evidence>
<dbReference type="Pfam" id="PF13426">
    <property type="entry name" value="PAS_9"/>
    <property type="match status" value="3"/>
</dbReference>
<evidence type="ECO:0000313" key="12">
    <source>
        <dbReference type="EMBL" id="BBE51396.1"/>
    </source>
</evidence>
<dbReference type="InterPro" id="IPR043128">
    <property type="entry name" value="Rev_trsase/Diguanyl_cyclase"/>
</dbReference>
<dbReference type="Pfam" id="PF00990">
    <property type="entry name" value="GGDEF"/>
    <property type="match status" value="1"/>
</dbReference>
<organism evidence="12 13">
    <name type="scientific">Ferriphaselus amnicola</name>
    <dbReference type="NCBI Taxonomy" id="1188319"/>
    <lineage>
        <taxon>Bacteria</taxon>
        <taxon>Pseudomonadati</taxon>
        <taxon>Pseudomonadota</taxon>
        <taxon>Betaproteobacteria</taxon>
        <taxon>Nitrosomonadales</taxon>
        <taxon>Gallionellaceae</taxon>
        <taxon>Ferriphaselus</taxon>
    </lineage>
</organism>